<evidence type="ECO:0000256" key="4">
    <source>
        <dbReference type="ARBA" id="ARBA00022833"/>
    </source>
</evidence>
<dbReference type="InterPro" id="IPR008906">
    <property type="entry name" value="HATC_C_dom"/>
</dbReference>
<evidence type="ECO:0000313" key="7">
    <source>
        <dbReference type="EMBL" id="CAG8645620.1"/>
    </source>
</evidence>
<evidence type="ECO:0000313" key="8">
    <source>
        <dbReference type="Proteomes" id="UP000789572"/>
    </source>
</evidence>
<dbReference type="AlphaFoldDB" id="A0A9N9DRR7"/>
<feature type="domain" description="HAT C-terminal dimerisation" evidence="6">
    <location>
        <begin position="202"/>
        <end position="281"/>
    </location>
</feature>
<sequence>MNSHLRCAAHILNLVVKEGMQRAAPSITKIRNFTSHIRKSQPAFEELKRIFEMKGKPFLVPELDVPTRWNSTYNMIIKSREIREMTDILVASTKSMKSMYLTDEDWVEIDLPSFYLDPPTLLWILKNACPASVMLDPNVKSECYSEEVKQTMHRQLQGIYKKYASNEDMECVQQSTETVESRSYFLQRLRRSSDAHQTSNTLNDYLMTPLETCKTLDYWRMRMTDKRFVKLALMARDFLVAQATSVPSEHVFSIAKHTISPVRNRLDEKKVRASLCLKSWYETGLLE</sequence>
<dbReference type="Pfam" id="PF05699">
    <property type="entry name" value="Dimer_Tnp_hAT"/>
    <property type="match status" value="1"/>
</dbReference>
<keyword evidence="8" id="KW-1185">Reference proteome</keyword>
<protein>
    <submittedName>
        <fullName evidence="7">9267_t:CDS:1</fullName>
    </submittedName>
</protein>
<keyword evidence="4" id="KW-0862">Zinc</keyword>
<proteinExistence type="predicted"/>
<accession>A0A9N9DRR7</accession>
<dbReference type="InterPro" id="IPR012337">
    <property type="entry name" value="RNaseH-like_sf"/>
</dbReference>
<feature type="non-terminal residue" evidence="7">
    <location>
        <position position="287"/>
    </location>
</feature>
<dbReference type="InterPro" id="IPR052035">
    <property type="entry name" value="ZnF_BED_domain_contain"/>
</dbReference>
<reference evidence="7" key="1">
    <citation type="submission" date="2021-06" db="EMBL/GenBank/DDBJ databases">
        <authorList>
            <person name="Kallberg Y."/>
            <person name="Tangrot J."/>
            <person name="Rosling A."/>
        </authorList>
    </citation>
    <scope>NUCLEOTIDE SEQUENCE</scope>
    <source>
        <strain evidence="7">IA702</strain>
    </source>
</reference>
<dbReference type="SUPFAM" id="SSF53098">
    <property type="entry name" value="Ribonuclease H-like"/>
    <property type="match status" value="1"/>
</dbReference>
<dbReference type="GO" id="GO:0005634">
    <property type="term" value="C:nucleus"/>
    <property type="evidence" value="ECO:0007669"/>
    <property type="project" value="UniProtKB-SubCell"/>
</dbReference>
<dbReference type="GO" id="GO:0046983">
    <property type="term" value="F:protein dimerization activity"/>
    <property type="evidence" value="ECO:0007669"/>
    <property type="project" value="InterPro"/>
</dbReference>
<organism evidence="7 8">
    <name type="scientific">Paraglomus occultum</name>
    <dbReference type="NCBI Taxonomy" id="144539"/>
    <lineage>
        <taxon>Eukaryota</taxon>
        <taxon>Fungi</taxon>
        <taxon>Fungi incertae sedis</taxon>
        <taxon>Mucoromycota</taxon>
        <taxon>Glomeromycotina</taxon>
        <taxon>Glomeromycetes</taxon>
        <taxon>Paraglomerales</taxon>
        <taxon>Paraglomeraceae</taxon>
        <taxon>Paraglomus</taxon>
    </lineage>
</organism>
<dbReference type="Proteomes" id="UP000789572">
    <property type="component" value="Unassembled WGS sequence"/>
</dbReference>
<dbReference type="PANTHER" id="PTHR46481:SF10">
    <property type="entry name" value="ZINC FINGER BED DOMAIN-CONTAINING PROTEIN 39"/>
    <property type="match status" value="1"/>
</dbReference>
<keyword evidence="2" id="KW-0479">Metal-binding</keyword>
<dbReference type="EMBL" id="CAJVPJ010003865">
    <property type="protein sequence ID" value="CAG8645620.1"/>
    <property type="molecule type" value="Genomic_DNA"/>
</dbReference>
<dbReference type="GO" id="GO:0008270">
    <property type="term" value="F:zinc ion binding"/>
    <property type="evidence" value="ECO:0007669"/>
    <property type="project" value="UniProtKB-KW"/>
</dbReference>
<keyword evidence="5" id="KW-0539">Nucleus</keyword>
<dbReference type="OrthoDB" id="2445583at2759"/>
<comment type="caution">
    <text evidence="7">The sequence shown here is derived from an EMBL/GenBank/DDBJ whole genome shotgun (WGS) entry which is preliminary data.</text>
</comment>
<evidence type="ECO:0000259" key="6">
    <source>
        <dbReference type="Pfam" id="PF05699"/>
    </source>
</evidence>
<gene>
    <name evidence="7" type="ORF">POCULU_LOCUS9665</name>
</gene>
<name>A0A9N9DRR7_9GLOM</name>
<evidence type="ECO:0000256" key="5">
    <source>
        <dbReference type="ARBA" id="ARBA00023242"/>
    </source>
</evidence>
<evidence type="ECO:0000256" key="2">
    <source>
        <dbReference type="ARBA" id="ARBA00022723"/>
    </source>
</evidence>
<evidence type="ECO:0000256" key="3">
    <source>
        <dbReference type="ARBA" id="ARBA00022771"/>
    </source>
</evidence>
<dbReference type="PANTHER" id="PTHR46481">
    <property type="entry name" value="ZINC FINGER BED DOMAIN-CONTAINING PROTEIN 4"/>
    <property type="match status" value="1"/>
</dbReference>
<keyword evidence="3" id="KW-0863">Zinc-finger</keyword>
<comment type="subcellular location">
    <subcellularLocation>
        <location evidence="1">Nucleus</location>
    </subcellularLocation>
</comment>
<evidence type="ECO:0000256" key="1">
    <source>
        <dbReference type="ARBA" id="ARBA00004123"/>
    </source>
</evidence>